<protein>
    <submittedName>
        <fullName evidence="2">Uncharacterized protein</fullName>
    </submittedName>
</protein>
<reference evidence="2 3" key="1">
    <citation type="submission" date="2016-03" db="EMBL/GenBank/DDBJ databases">
        <authorList>
            <person name="Ploux O."/>
        </authorList>
    </citation>
    <scope>NUCLEOTIDE SEQUENCE [LARGE SCALE GENOMIC DNA]</scope>
    <source>
        <strain evidence="2 3">R0</strain>
    </source>
</reference>
<dbReference type="RefSeq" id="WP_061833582.1">
    <property type="nucleotide sequence ID" value="NZ_LUKE01000001.1"/>
</dbReference>
<dbReference type="AlphaFoldDB" id="A0A150WNS7"/>
<dbReference type="Proteomes" id="UP000075320">
    <property type="component" value="Unassembled WGS sequence"/>
</dbReference>
<gene>
    <name evidence="2" type="ORF">AZI86_02810</name>
</gene>
<dbReference type="EMBL" id="LUKE01000001">
    <property type="protein sequence ID" value="KYG66016.1"/>
    <property type="molecule type" value="Genomic_DNA"/>
</dbReference>
<keyword evidence="1" id="KW-0732">Signal</keyword>
<evidence type="ECO:0000313" key="2">
    <source>
        <dbReference type="EMBL" id="KYG66016.1"/>
    </source>
</evidence>
<proteinExistence type="predicted"/>
<keyword evidence="3" id="KW-1185">Reference proteome</keyword>
<feature type="signal peptide" evidence="1">
    <location>
        <begin position="1"/>
        <end position="22"/>
    </location>
</feature>
<accession>A0A150WNS7</accession>
<sequence length="151" mass="16626">MNVIKNLIIFGMIFSMCQIASAKPWDIWELREELNQRASVGQSLFCNSEVGKFSITVDNAKNIIMNGLVYNGGILGGDSWVENQLCETTLDEVLCYYGTGKWVGINLTKMYVAKADGDHVGAQGRRIVIPGTVKTSFLSGDLERISCTLPL</sequence>
<name>A0A150WNS7_BDEBC</name>
<organism evidence="2 3">
    <name type="scientific">Bdellovibrio bacteriovorus</name>
    <dbReference type="NCBI Taxonomy" id="959"/>
    <lineage>
        <taxon>Bacteria</taxon>
        <taxon>Pseudomonadati</taxon>
        <taxon>Bdellovibrionota</taxon>
        <taxon>Bdellovibrionia</taxon>
        <taxon>Bdellovibrionales</taxon>
        <taxon>Pseudobdellovibrionaceae</taxon>
        <taxon>Bdellovibrio</taxon>
    </lineage>
</organism>
<evidence type="ECO:0000313" key="3">
    <source>
        <dbReference type="Proteomes" id="UP000075320"/>
    </source>
</evidence>
<evidence type="ECO:0000256" key="1">
    <source>
        <dbReference type="SAM" id="SignalP"/>
    </source>
</evidence>
<comment type="caution">
    <text evidence="2">The sequence shown here is derived from an EMBL/GenBank/DDBJ whole genome shotgun (WGS) entry which is preliminary data.</text>
</comment>
<feature type="chain" id="PRO_5007573414" evidence="1">
    <location>
        <begin position="23"/>
        <end position="151"/>
    </location>
</feature>